<dbReference type="KEGG" id="lin:lin1099"/>
<name>Q92CS2_LISIN</name>
<proteinExistence type="predicted"/>
<evidence type="ECO:0000313" key="3">
    <source>
        <dbReference type="Proteomes" id="UP000002513"/>
    </source>
</evidence>
<dbReference type="HOGENOM" id="CLU_1400981_0_0_9"/>
<reference evidence="2 3" key="1">
    <citation type="journal article" date="2001" name="Science">
        <title>Comparative genomics of Listeria species.</title>
        <authorList>
            <person name="Glaser P."/>
            <person name="Frangeul L."/>
            <person name="Buchrieser C."/>
            <person name="Rusniok C."/>
            <person name="Amend A."/>
            <person name="Baquero F."/>
            <person name="Berche P."/>
            <person name="Bloecker H."/>
            <person name="Brandt P."/>
            <person name="Chakraborty T."/>
            <person name="Charbit A."/>
            <person name="Chetouani F."/>
            <person name="Couve E."/>
            <person name="de Daruvar A."/>
            <person name="Dehoux P."/>
            <person name="Domann E."/>
            <person name="Dominguez-Bernal G."/>
            <person name="Duchaud E."/>
            <person name="Durant L."/>
            <person name="Dussurget O."/>
            <person name="Entian K.-D."/>
            <person name="Fsihi H."/>
            <person name="Garcia-del Portillo F."/>
            <person name="Garrido P."/>
            <person name="Gautier L."/>
            <person name="Goebel W."/>
            <person name="Gomez-Lopez N."/>
            <person name="Hain T."/>
            <person name="Hauf J."/>
            <person name="Jackson D."/>
            <person name="Jones L.-M."/>
            <person name="Kaerst U."/>
            <person name="Kreft J."/>
            <person name="Kuhn M."/>
            <person name="Kunst F."/>
            <person name="Kurapkat G."/>
            <person name="Madueno E."/>
            <person name="Maitournam A."/>
            <person name="Mata Vicente J."/>
            <person name="Ng E."/>
            <person name="Nedjari H."/>
            <person name="Nordsiek G."/>
            <person name="Novella S."/>
            <person name="de Pablos B."/>
            <person name="Perez-Diaz J.-C."/>
            <person name="Purcell R."/>
            <person name="Remmel B."/>
            <person name="Rose M."/>
            <person name="Schlueter T."/>
            <person name="Simoes N."/>
            <person name="Tierrez A."/>
            <person name="Vazquez-Boland J.-A."/>
            <person name="Voss H."/>
            <person name="Wehland J."/>
            <person name="Cossart P."/>
        </authorList>
    </citation>
    <scope>NUCLEOTIDE SEQUENCE [LARGE SCALE GENOMIC DNA]</scope>
    <source>
        <strain evidence="3">ATCC BAA-680 / CLIP 11262</strain>
    </source>
</reference>
<feature type="transmembrane region" description="Helical" evidence="1">
    <location>
        <begin position="79"/>
        <end position="98"/>
    </location>
</feature>
<accession>Q92CS2</accession>
<dbReference type="PIR" id="AB1570">
    <property type="entry name" value="AB1570"/>
</dbReference>
<dbReference type="eggNOG" id="ENOG5030UMW">
    <property type="taxonomic scope" value="Bacteria"/>
</dbReference>
<keyword evidence="1" id="KW-1133">Transmembrane helix</keyword>
<protein>
    <submittedName>
        <fullName evidence="2">Lin1099 protein</fullName>
    </submittedName>
</protein>
<dbReference type="Proteomes" id="UP000002513">
    <property type="component" value="Chromosome"/>
</dbReference>
<feature type="transmembrane region" description="Helical" evidence="1">
    <location>
        <begin position="6"/>
        <end position="28"/>
    </location>
</feature>
<feature type="transmembrane region" description="Helical" evidence="1">
    <location>
        <begin position="49"/>
        <end position="73"/>
    </location>
</feature>
<organism evidence="2 3">
    <name type="scientific">Listeria innocua serovar 6a (strain ATCC BAA-680 / CLIP 11262)</name>
    <dbReference type="NCBI Taxonomy" id="272626"/>
    <lineage>
        <taxon>Bacteria</taxon>
        <taxon>Bacillati</taxon>
        <taxon>Bacillota</taxon>
        <taxon>Bacilli</taxon>
        <taxon>Bacillales</taxon>
        <taxon>Listeriaceae</taxon>
        <taxon>Listeria</taxon>
    </lineage>
</organism>
<evidence type="ECO:0000256" key="1">
    <source>
        <dbReference type="SAM" id="Phobius"/>
    </source>
</evidence>
<feature type="transmembrane region" description="Helical" evidence="1">
    <location>
        <begin position="201"/>
        <end position="222"/>
    </location>
</feature>
<keyword evidence="1" id="KW-0812">Transmembrane</keyword>
<dbReference type="EMBL" id="AL596167">
    <property type="protein sequence ID" value="CAC96330.1"/>
    <property type="molecule type" value="Genomic_DNA"/>
</dbReference>
<keyword evidence="1" id="KW-0472">Membrane</keyword>
<gene>
    <name evidence="2" type="ordered locus">lin1099</name>
</gene>
<sequence length="235" mass="27804">MISMKFLLVYLVVKSSLMNLMIIFYNVIIKFNINSIKQVFIMIYYKDKLKTIGTALTSLSFIFLFGLLTLLSIEKPESFYYGLITLFFIGYLIVKLLLPPKEWIQVTKNAFIIHTRNKTKTIHLANVKRISYNFQPFRRFLKYQVPETMELFFQTENKMEKIDCAFIGRNNFVELINQFDAKLASLSEDIIEHDHRYPLDLVYGVFIFGIVMLFLIFILLFGREFLFEQIGKVFV</sequence>
<evidence type="ECO:0000313" key="2">
    <source>
        <dbReference type="EMBL" id="CAC96330.1"/>
    </source>
</evidence>
<dbReference type="AlphaFoldDB" id="Q92CS2"/>